<protein>
    <submittedName>
        <fullName evidence="2">Uncharacterized protein</fullName>
    </submittedName>
</protein>
<sequence length="69" mass="8008">MNIVVGARAGVIDDLFTGNFLGKDYIVFDYRQNRMRSFEYLQGDYYIVPMFLYLSEATTALCFLFSLTI</sequence>
<keyword evidence="1" id="KW-0812">Transmembrane</keyword>
<evidence type="ECO:0000256" key="1">
    <source>
        <dbReference type="SAM" id="Phobius"/>
    </source>
</evidence>
<keyword evidence="1" id="KW-1133">Transmembrane helix</keyword>
<evidence type="ECO:0000313" key="3">
    <source>
        <dbReference type="Proteomes" id="UP000593560"/>
    </source>
</evidence>
<accession>A0A7J9GML9</accession>
<name>A0A7J9GML9_9ROSI</name>
<reference evidence="2 3" key="1">
    <citation type="journal article" date="2019" name="Genome Biol. Evol.">
        <title>Insights into the evolution of the New World diploid cottons (Gossypium, subgenus Houzingenia) based on genome sequencing.</title>
        <authorList>
            <person name="Grover C.E."/>
            <person name="Arick M.A. 2nd"/>
            <person name="Thrash A."/>
            <person name="Conover J.L."/>
            <person name="Sanders W.S."/>
            <person name="Peterson D.G."/>
            <person name="Frelichowski J.E."/>
            <person name="Scheffler J.A."/>
            <person name="Scheffler B.E."/>
            <person name="Wendel J.F."/>
        </authorList>
    </citation>
    <scope>NUCLEOTIDE SEQUENCE [LARGE SCALE GENOMIC DNA]</scope>
    <source>
        <strain evidence="2">0</strain>
        <tissue evidence="2">Leaf</tissue>
    </source>
</reference>
<dbReference type="AlphaFoldDB" id="A0A7J9GML9"/>
<dbReference type="Proteomes" id="UP000593560">
    <property type="component" value="Unassembled WGS sequence"/>
</dbReference>
<dbReference type="EMBL" id="JABFAD010000005">
    <property type="protein sequence ID" value="MBA0798334.1"/>
    <property type="molecule type" value="Genomic_DNA"/>
</dbReference>
<comment type="caution">
    <text evidence="2">The sequence shown here is derived from an EMBL/GenBank/DDBJ whole genome shotgun (WGS) entry which is preliminary data.</text>
</comment>
<organism evidence="2 3">
    <name type="scientific">Gossypium harknessii</name>
    <dbReference type="NCBI Taxonomy" id="34285"/>
    <lineage>
        <taxon>Eukaryota</taxon>
        <taxon>Viridiplantae</taxon>
        <taxon>Streptophyta</taxon>
        <taxon>Embryophyta</taxon>
        <taxon>Tracheophyta</taxon>
        <taxon>Spermatophyta</taxon>
        <taxon>Magnoliopsida</taxon>
        <taxon>eudicotyledons</taxon>
        <taxon>Gunneridae</taxon>
        <taxon>Pentapetalae</taxon>
        <taxon>rosids</taxon>
        <taxon>malvids</taxon>
        <taxon>Malvales</taxon>
        <taxon>Malvaceae</taxon>
        <taxon>Malvoideae</taxon>
        <taxon>Gossypium</taxon>
    </lineage>
</organism>
<dbReference type="OrthoDB" id="1723934at2759"/>
<gene>
    <name evidence="2" type="ORF">Gohar_008931</name>
</gene>
<feature type="transmembrane region" description="Helical" evidence="1">
    <location>
        <begin position="45"/>
        <end position="67"/>
    </location>
</feature>
<proteinExistence type="predicted"/>
<keyword evidence="1" id="KW-0472">Membrane</keyword>
<evidence type="ECO:0000313" key="2">
    <source>
        <dbReference type="EMBL" id="MBA0798334.1"/>
    </source>
</evidence>
<keyword evidence="3" id="KW-1185">Reference proteome</keyword>